<sequence>MVNSGITKNVIKARSFSALTKKLQKYTEYARSFDCQSHYGHHPEGYIPVLTMLSGDGFQDKLIDEIDRMNEFITCIVKCCARARARCA</sequence>
<organism evidence="1 2">
    <name type="scientific">Litomosoides sigmodontis</name>
    <name type="common">Filarial nematode worm</name>
    <dbReference type="NCBI Taxonomy" id="42156"/>
    <lineage>
        <taxon>Eukaryota</taxon>
        <taxon>Metazoa</taxon>
        <taxon>Ecdysozoa</taxon>
        <taxon>Nematoda</taxon>
        <taxon>Chromadorea</taxon>
        <taxon>Rhabditida</taxon>
        <taxon>Spirurina</taxon>
        <taxon>Spiruromorpha</taxon>
        <taxon>Filarioidea</taxon>
        <taxon>Onchocercidae</taxon>
        <taxon>Litomosoides</taxon>
    </lineage>
</organism>
<reference evidence="1 2" key="1">
    <citation type="submission" date="2018-08" db="EMBL/GenBank/DDBJ databases">
        <authorList>
            <person name="Laetsch R D."/>
            <person name="Stevens L."/>
            <person name="Kumar S."/>
            <person name="Blaxter L. M."/>
        </authorList>
    </citation>
    <scope>NUCLEOTIDE SEQUENCE [LARGE SCALE GENOMIC DNA]</scope>
</reference>
<dbReference type="AlphaFoldDB" id="A0A3P6U3Y6"/>
<dbReference type="Proteomes" id="UP000277928">
    <property type="component" value="Unassembled WGS sequence"/>
</dbReference>
<accession>A0A3P6U3Y6</accession>
<proteinExistence type="predicted"/>
<keyword evidence="2" id="KW-1185">Reference proteome</keyword>
<protein>
    <submittedName>
        <fullName evidence="1">Uncharacterized protein</fullName>
    </submittedName>
</protein>
<evidence type="ECO:0000313" key="1">
    <source>
        <dbReference type="EMBL" id="VDK73368.1"/>
    </source>
</evidence>
<name>A0A3P6U3Y6_LITSI</name>
<gene>
    <name evidence="1" type="ORF">NLS_LOCUS2091</name>
</gene>
<dbReference type="EMBL" id="UYRX01000088">
    <property type="protein sequence ID" value="VDK73368.1"/>
    <property type="molecule type" value="Genomic_DNA"/>
</dbReference>
<evidence type="ECO:0000313" key="2">
    <source>
        <dbReference type="Proteomes" id="UP000277928"/>
    </source>
</evidence>